<reference evidence="5" key="1">
    <citation type="submission" date="2020-05" db="EMBL/GenBank/DDBJ databases">
        <title>Phylogenomic resolution of chytrid fungi.</title>
        <authorList>
            <person name="Stajich J.E."/>
            <person name="Amses K."/>
            <person name="Simmons R."/>
            <person name="Seto K."/>
            <person name="Myers J."/>
            <person name="Bonds A."/>
            <person name="Quandt C.A."/>
            <person name="Barry K."/>
            <person name="Liu P."/>
            <person name="Grigoriev I."/>
            <person name="Longcore J.E."/>
            <person name="James T.Y."/>
        </authorList>
    </citation>
    <scope>NUCLEOTIDE SEQUENCE</scope>
    <source>
        <strain evidence="5">JEL0318</strain>
    </source>
</reference>
<accession>A0AAD5S468</accession>
<dbReference type="SUPFAM" id="SSF54427">
    <property type="entry name" value="NTF2-like"/>
    <property type="match status" value="1"/>
</dbReference>
<dbReference type="EMBL" id="JADGJD010001352">
    <property type="protein sequence ID" value="KAJ3043470.1"/>
    <property type="molecule type" value="Genomic_DNA"/>
</dbReference>
<proteinExistence type="predicted"/>
<evidence type="ECO:0000256" key="2">
    <source>
        <dbReference type="ARBA" id="ARBA00026247"/>
    </source>
</evidence>
<gene>
    <name evidence="5" type="primary">NTF2</name>
    <name evidence="5" type="ORF">HK097_001737</name>
</gene>
<dbReference type="PROSITE" id="PS50177">
    <property type="entry name" value="NTF2_DOMAIN"/>
    <property type="match status" value="1"/>
</dbReference>
<dbReference type="Proteomes" id="UP001212841">
    <property type="component" value="Unassembled WGS sequence"/>
</dbReference>
<comment type="subcellular location">
    <subcellularLocation>
        <location evidence="3">Cytoplasm</location>
    </subcellularLocation>
    <subcellularLocation>
        <location evidence="3">Nucleus</location>
    </subcellularLocation>
</comment>
<keyword evidence="6" id="KW-1185">Reference proteome</keyword>
<dbReference type="Pfam" id="PF02136">
    <property type="entry name" value="NTF2"/>
    <property type="match status" value="1"/>
</dbReference>
<evidence type="ECO:0000256" key="3">
    <source>
        <dbReference type="RuleBase" id="RU369002"/>
    </source>
</evidence>
<sequence>MTDPNVVAKAFTDYYYQTFDADRTRLAPLYRPESMLSFEGAQTAGAEAIVKKLVELPLQGIQHKILTTDAQPSNPQAGSLLVTVTGQLITAGNEANPQFFTQTFQLIPDGSGSYWVFNDVFRLCYGM</sequence>
<comment type="caution">
    <text evidence="5">The sequence shown here is derived from an EMBL/GenBank/DDBJ whole genome shotgun (WGS) entry which is preliminary data.</text>
</comment>
<dbReference type="Gene3D" id="3.10.450.50">
    <property type="match status" value="1"/>
</dbReference>
<keyword evidence="1 3" id="KW-0963">Cytoplasm</keyword>
<dbReference type="InterPro" id="IPR018222">
    <property type="entry name" value="Nuclear_transport_factor_2_euk"/>
</dbReference>
<evidence type="ECO:0000313" key="6">
    <source>
        <dbReference type="Proteomes" id="UP001212841"/>
    </source>
</evidence>
<evidence type="ECO:0000259" key="4">
    <source>
        <dbReference type="PROSITE" id="PS50177"/>
    </source>
</evidence>
<dbReference type="GO" id="GO:0005635">
    <property type="term" value="C:nuclear envelope"/>
    <property type="evidence" value="ECO:0007669"/>
    <property type="project" value="UniProtKB-ARBA"/>
</dbReference>
<evidence type="ECO:0000313" key="5">
    <source>
        <dbReference type="EMBL" id="KAJ3043470.1"/>
    </source>
</evidence>
<dbReference type="InterPro" id="IPR002075">
    <property type="entry name" value="NTF2_dom"/>
</dbReference>
<dbReference type="GO" id="GO:0006606">
    <property type="term" value="P:protein import into nucleus"/>
    <property type="evidence" value="ECO:0007669"/>
    <property type="project" value="UniProtKB-ARBA"/>
</dbReference>
<organism evidence="5 6">
    <name type="scientific">Rhizophlyctis rosea</name>
    <dbReference type="NCBI Taxonomy" id="64517"/>
    <lineage>
        <taxon>Eukaryota</taxon>
        <taxon>Fungi</taxon>
        <taxon>Fungi incertae sedis</taxon>
        <taxon>Chytridiomycota</taxon>
        <taxon>Chytridiomycota incertae sedis</taxon>
        <taxon>Chytridiomycetes</taxon>
        <taxon>Rhizophlyctidales</taxon>
        <taxon>Rhizophlyctidaceae</taxon>
        <taxon>Rhizophlyctis</taxon>
    </lineage>
</organism>
<keyword evidence="3" id="KW-0813">Transport</keyword>
<protein>
    <recommendedName>
        <fullName evidence="2 3">Nuclear transport factor 2</fullName>
        <shortName evidence="3">NTF-2</shortName>
    </recommendedName>
</protein>
<dbReference type="InterPro" id="IPR045875">
    <property type="entry name" value="NTF2"/>
</dbReference>
<keyword evidence="3" id="KW-0539">Nucleus</keyword>
<dbReference type="PANTHER" id="PTHR12612">
    <property type="entry name" value="NUCLEAR TRANSPORT FACTOR 2"/>
    <property type="match status" value="1"/>
</dbReference>
<dbReference type="FunFam" id="3.10.450.50:FF:000005">
    <property type="entry name" value="Nuclear transport factor 2"/>
    <property type="match status" value="1"/>
</dbReference>
<dbReference type="AlphaFoldDB" id="A0AAD5S468"/>
<keyword evidence="3" id="KW-0653">Protein transport</keyword>
<name>A0AAD5S468_9FUNG</name>
<feature type="domain" description="NTF2" evidence="4">
    <location>
        <begin position="7"/>
        <end position="123"/>
    </location>
</feature>
<comment type="function">
    <text evidence="3">Has a role in nuclear-cytoplasmic transport of proteins and mRNAs.</text>
</comment>
<dbReference type="GO" id="GO:0005737">
    <property type="term" value="C:cytoplasm"/>
    <property type="evidence" value="ECO:0007669"/>
    <property type="project" value="UniProtKB-SubCell"/>
</dbReference>
<dbReference type="GO" id="GO:0051028">
    <property type="term" value="P:mRNA transport"/>
    <property type="evidence" value="ECO:0007669"/>
    <property type="project" value="UniProtKB-UniRule"/>
</dbReference>
<dbReference type="CDD" id="cd00780">
    <property type="entry name" value="NTF2"/>
    <property type="match status" value="1"/>
</dbReference>
<dbReference type="InterPro" id="IPR032710">
    <property type="entry name" value="NTF2-like_dom_sf"/>
</dbReference>
<evidence type="ECO:0000256" key="1">
    <source>
        <dbReference type="ARBA" id="ARBA00022490"/>
    </source>
</evidence>